<dbReference type="EMBL" id="KZ503388">
    <property type="protein sequence ID" value="PKU64880.1"/>
    <property type="molecule type" value="Genomic_DNA"/>
</dbReference>
<name>A0A2I0VN98_9ASPA</name>
<reference evidence="1 2" key="2">
    <citation type="journal article" date="2017" name="Nature">
        <title>The Apostasia genome and the evolution of orchids.</title>
        <authorList>
            <person name="Zhang G.Q."/>
            <person name="Liu K.W."/>
            <person name="Li Z."/>
            <person name="Lohaus R."/>
            <person name="Hsiao Y.Y."/>
            <person name="Niu S.C."/>
            <person name="Wang J.Y."/>
            <person name="Lin Y.C."/>
            <person name="Xu Q."/>
            <person name="Chen L.J."/>
            <person name="Yoshida K."/>
            <person name="Fujiwara S."/>
            <person name="Wang Z.W."/>
            <person name="Zhang Y.Q."/>
            <person name="Mitsuda N."/>
            <person name="Wang M."/>
            <person name="Liu G.H."/>
            <person name="Pecoraro L."/>
            <person name="Huang H.X."/>
            <person name="Xiao X.J."/>
            <person name="Lin M."/>
            <person name="Wu X.Y."/>
            <person name="Wu W.L."/>
            <person name="Chen Y.Y."/>
            <person name="Chang S.B."/>
            <person name="Sakamoto S."/>
            <person name="Ohme-Takagi M."/>
            <person name="Yagi M."/>
            <person name="Zeng S.J."/>
            <person name="Shen C.Y."/>
            <person name="Yeh C.M."/>
            <person name="Luo Y.B."/>
            <person name="Tsai W.C."/>
            <person name="Van de Peer Y."/>
            <person name="Liu Z.J."/>
        </authorList>
    </citation>
    <scope>NUCLEOTIDE SEQUENCE [LARGE SCALE GENOMIC DNA]</scope>
    <source>
        <tissue evidence="1">The whole plant</tissue>
    </source>
</reference>
<protein>
    <submittedName>
        <fullName evidence="1">Uncharacterized protein</fullName>
    </submittedName>
</protein>
<evidence type="ECO:0000313" key="2">
    <source>
        <dbReference type="Proteomes" id="UP000233837"/>
    </source>
</evidence>
<proteinExistence type="predicted"/>
<keyword evidence="2" id="KW-1185">Reference proteome</keyword>
<reference evidence="1 2" key="1">
    <citation type="journal article" date="2016" name="Sci. Rep.">
        <title>The Dendrobium catenatum Lindl. genome sequence provides insights into polysaccharide synthase, floral development and adaptive evolution.</title>
        <authorList>
            <person name="Zhang G.Q."/>
            <person name="Xu Q."/>
            <person name="Bian C."/>
            <person name="Tsai W.C."/>
            <person name="Yeh C.M."/>
            <person name="Liu K.W."/>
            <person name="Yoshida K."/>
            <person name="Zhang L.S."/>
            <person name="Chang S.B."/>
            <person name="Chen F."/>
            <person name="Shi Y."/>
            <person name="Su Y.Y."/>
            <person name="Zhang Y.Q."/>
            <person name="Chen L.J."/>
            <person name="Yin Y."/>
            <person name="Lin M."/>
            <person name="Huang H."/>
            <person name="Deng H."/>
            <person name="Wang Z.W."/>
            <person name="Zhu S.L."/>
            <person name="Zhao X."/>
            <person name="Deng C."/>
            <person name="Niu S.C."/>
            <person name="Huang J."/>
            <person name="Wang M."/>
            <person name="Liu G.H."/>
            <person name="Yang H.J."/>
            <person name="Xiao X.J."/>
            <person name="Hsiao Y.Y."/>
            <person name="Wu W.L."/>
            <person name="Chen Y.Y."/>
            <person name="Mitsuda N."/>
            <person name="Ohme-Takagi M."/>
            <person name="Luo Y.B."/>
            <person name="Van de Peer Y."/>
            <person name="Liu Z.J."/>
        </authorList>
    </citation>
    <scope>NUCLEOTIDE SEQUENCE [LARGE SCALE GENOMIC DNA]</scope>
    <source>
        <tissue evidence="1">The whole plant</tissue>
    </source>
</reference>
<sequence length="82" mass="9069">MPLESSWSRNRTVAAARLRAVASASSPALPPVCCRLGQFTDVRHISPVTSARHRSRPSASTPPFVANPRLRYAFDIFSLEIY</sequence>
<evidence type="ECO:0000313" key="1">
    <source>
        <dbReference type="EMBL" id="PKU64880.1"/>
    </source>
</evidence>
<dbReference type="AlphaFoldDB" id="A0A2I0VN98"/>
<dbReference type="Proteomes" id="UP000233837">
    <property type="component" value="Unassembled WGS sequence"/>
</dbReference>
<accession>A0A2I0VN98</accession>
<organism evidence="1 2">
    <name type="scientific">Dendrobium catenatum</name>
    <dbReference type="NCBI Taxonomy" id="906689"/>
    <lineage>
        <taxon>Eukaryota</taxon>
        <taxon>Viridiplantae</taxon>
        <taxon>Streptophyta</taxon>
        <taxon>Embryophyta</taxon>
        <taxon>Tracheophyta</taxon>
        <taxon>Spermatophyta</taxon>
        <taxon>Magnoliopsida</taxon>
        <taxon>Liliopsida</taxon>
        <taxon>Asparagales</taxon>
        <taxon>Orchidaceae</taxon>
        <taxon>Epidendroideae</taxon>
        <taxon>Malaxideae</taxon>
        <taxon>Dendrobiinae</taxon>
        <taxon>Dendrobium</taxon>
    </lineage>
</organism>
<gene>
    <name evidence="1" type="ORF">MA16_Dca022329</name>
</gene>